<sequence>MKTILKLEEALQLIFAAYLSTLLPFAWWWYWVLFLTPDVSMIGYVLNTRVGAFTYNLFHHKGVALAIYIFGIALNFHEVQFVGLLLFGHSAFDRLLGYGLKYADSFQNTHLGRIGKA</sequence>
<dbReference type="Proteomes" id="UP001319200">
    <property type="component" value="Unassembled WGS sequence"/>
</dbReference>
<dbReference type="RefSeq" id="WP_254168663.1">
    <property type="nucleotide sequence ID" value="NZ_JAHESF010000037.1"/>
</dbReference>
<keyword evidence="1" id="KW-1133">Transmembrane helix</keyword>
<evidence type="ECO:0000313" key="2">
    <source>
        <dbReference type="EMBL" id="MBT1700221.1"/>
    </source>
</evidence>
<dbReference type="AlphaFoldDB" id="A0AAP2GLB5"/>
<keyword evidence="1" id="KW-0812">Transmembrane</keyword>
<feature type="transmembrane region" description="Helical" evidence="1">
    <location>
        <begin position="65"/>
        <end position="87"/>
    </location>
</feature>
<dbReference type="InterPro" id="IPR025356">
    <property type="entry name" value="DUF4260"/>
</dbReference>
<feature type="transmembrane region" description="Helical" evidence="1">
    <location>
        <begin position="12"/>
        <end position="31"/>
    </location>
</feature>
<evidence type="ECO:0000313" key="3">
    <source>
        <dbReference type="Proteomes" id="UP001319200"/>
    </source>
</evidence>
<reference evidence="2 3" key="1">
    <citation type="submission" date="2021-05" db="EMBL/GenBank/DDBJ databases">
        <title>A Polyphasic approach of four new species of the genus Ohtaekwangia: Ohtaekwangia histidinii sp. nov., Ohtaekwangia cretensis sp. nov., Ohtaekwangia indiensis sp. nov., Ohtaekwangia reichenbachii sp. nov. from diverse environment.</title>
        <authorList>
            <person name="Octaviana S."/>
        </authorList>
    </citation>
    <scope>NUCLEOTIDE SEQUENCE [LARGE SCALE GENOMIC DNA]</scope>
    <source>
        <strain evidence="2 3">PWU4</strain>
    </source>
</reference>
<dbReference type="Pfam" id="PF14079">
    <property type="entry name" value="DUF4260"/>
    <property type="match status" value="1"/>
</dbReference>
<organism evidence="2 3">
    <name type="scientific">Chryseosolibacter histidini</name>
    <dbReference type="NCBI Taxonomy" id="2782349"/>
    <lineage>
        <taxon>Bacteria</taxon>
        <taxon>Pseudomonadati</taxon>
        <taxon>Bacteroidota</taxon>
        <taxon>Cytophagia</taxon>
        <taxon>Cytophagales</taxon>
        <taxon>Chryseotaleaceae</taxon>
        <taxon>Chryseosolibacter</taxon>
    </lineage>
</organism>
<gene>
    <name evidence="2" type="ORF">KK083_25255</name>
</gene>
<keyword evidence="3" id="KW-1185">Reference proteome</keyword>
<accession>A0AAP2GLB5</accession>
<name>A0AAP2GLB5_9BACT</name>
<comment type="caution">
    <text evidence="2">The sequence shown here is derived from an EMBL/GenBank/DDBJ whole genome shotgun (WGS) entry which is preliminary data.</text>
</comment>
<evidence type="ECO:0000256" key="1">
    <source>
        <dbReference type="SAM" id="Phobius"/>
    </source>
</evidence>
<keyword evidence="1" id="KW-0472">Membrane</keyword>
<dbReference type="EMBL" id="JAHESF010000037">
    <property type="protein sequence ID" value="MBT1700221.1"/>
    <property type="molecule type" value="Genomic_DNA"/>
</dbReference>
<protein>
    <submittedName>
        <fullName evidence="2">DUF4260 family protein</fullName>
    </submittedName>
</protein>
<proteinExistence type="predicted"/>